<accession>A0A917BKL0</accession>
<dbReference type="SUPFAM" id="SSF49478">
    <property type="entry name" value="Cna protein B-type domain"/>
    <property type="match status" value="1"/>
</dbReference>
<gene>
    <name evidence="6" type="ORF">GCM10011366_11760</name>
</gene>
<dbReference type="InterPro" id="IPR055371">
    <property type="entry name" value="SpaA_PFL_dom_4"/>
</dbReference>
<evidence type="ECO:0000256" key="1">
    <source>
        <dbReference type="ARBA" id="ARBA00007257"/>
    </source>
</evidence>
<dbReference type="Pfam" id="PF24514">
    <property type="entry name" value="SpaA_4"/>
    <property type="match status" value="2"/>
</dbReference>
<feature type="domain" description="SpaA-like prealbumin fold" evidence="5">
    <location>
        <begin position="404"/>
        <end position="500"/>
    </location>
</feature>
<organism evidence="6 7">
    <name type="scientific">Ornithinimicrobium tianjinense</name>
    <dbReference type="NCBI Taxonomy" id="1195761"/>
    <lineage>
        <taxon>Bacteria</taxon>
        <taxon>Bacillati</taxon>
        <taxon>Actinomycetota</taxon>
        <taxon>Actinomycetes</taxon>
        <taxon>Micrococcales</taxon>
        <taxon>Ornithinimicrobiaceae</taxon>
        <taxon>Ornithinimicrobium</taxon>
    </lineage>
</organism>
<evidence type="ECO:0000256" key="3">
    <source>
        <dbReference type="ARBA" id="ARBA00022729"/>
    </source>
</evidence>
<dbReference type="Proteomes" id="UP000605670">
    <property type="component" value="Unassembled WGS sequence"/>
</dbReference>
<evidence type="ECO:0000313" key="7">
    <source>
        <dbReference type="Proteomes" id="UP000605670"/>
    </source>
</evidence>
<feature type="domain" description="SpaA-like prealbumin fold" evidence="5">
    <location>
        <begin position="295"/>
        <end position="399"/>
    </location>
</feature>
<dbReference type="RefSeq" id="WP_188428670.1">
    <property type="nucleotide sequence ID" value="NZ_BAABKH010000005.1"/>
</dbReference>
<name>A0A917BKL0_9MICO</name>
<dbReference type="Gene3D" id="2.60.40.10">
    <property type="entry name" value="Immunoglobulins"/>
    <property type="match status" value="1"/>
</dbReference>
<sequence length="665" mass="69770">MSPSPTMPTRRDARRATRTRRLFAAAATGAVVAMSAWGPMAFASHYQASLDGAGLQDPSLFEIDTDANLTLDSPAIMDFDWMNVEQTLNLDKINGTGDDSYAGGVKEDTACPAATTDSIPPNKSDLIQFGAWEEEGSPGYLHLYWVRVTEPTGTTLMDFEFNQSEANCPSGPNKVRTAGDLLIEYSIDQGGAQANMTLREWSGTAWGPATDIDGSAQASGTINSSPITKMDTLTQDQSARTFGEASVDLNLIFDDTKCESFGSAMLKSRSSDSFTSQLKDFVAPIPLTLTNCGQVEITKQTTPDGSTQLFDYTKAFGTDPATGNTFDLADGDTESFEGVLFGTGYTVTEDELPAGWEFTNLDCSASTGDVSYTVDLTTRTVTFDIQDSNDFLKCTYHNQALADLTIVKQVNDDPGTDDFDFTSAGGLDPGTFTLTPTGTGAAGADETTYTGIATGTYTVDETVPTGWNLVSASCDNGDDPTAAINLGAGDDVTCTFVNERERGAIDITKLRKHAAAEGGEGPHADVTFTVTDAADNVIDTVVTDASGQACVGGLLYGTYTVTETVPDNYVSADASKDVAVSAEAACGDEAAADVSFMNTPLTDVTVSVDSLVDDGTASTIVCVDGNGDAVDSDVTNAPGDVSLTIEDLEPTAPTATLVCTITVDP</sequence>
<evidence type="ECO:0008006" key="8">
    <source>
        <dbReference type="Google" id="ProtNLM"/>
    </source>
</evidence>
<evidence type="ECO:0000259" key="4">
    <source>
        <dbReference type="Pfam" id="PF17802"/>
    </source>
</evidence>
<dbReference type="AlphaFoldDB" id="A0A917BKL0"/>
<comment type="similarity">
    <text evidence="1">Belongs to the serine-aspartate repeat-containing protein (SDr) family.</text>
</comment>
<keyword evidence="2" id="KW-0964">Secreted</keyword>
<dbReference type="InterPro" id="IPR013783">
    <property type="entry name" value="Ig-like_fold"/>
</dbReference>
<keyword evidence="7" id="KW-1185">Reference proteome</keyword>
<evidence type="ECO:0000313" key="6">
    <source>
        <dbReference type="EMBL" id="GGF45673.1"/>
    </source>
</evidence>
<dbReference type="PANTHER" id="PTHR36108:SF13">
    <property type="entry name" value="COLOSSIN-B-RELATED"/>
    <property type="match status" value="1"/>
</dbReference>
<evidence type="ECO:0000259" key="5">
    <source>
        <dbReference type="Pfam" id="PF24514"/>
    </source>
</evidence>
<dbReference type="GO" id="GO:0005975">
    <property type="term" value="P:carbohydrate metabolic process"/>
    <property type="evidence" value="ECO:0007669"/>
    <property type="project" value="UniProtKB-ARBA"/>
</dbReference>
<dbReference type="PANTHER" id="PTHR36108">
    <property type="entry name" value="COLOSSIN-B-RELATED"/>
    <property type="match status" value="1"/>
</dbReference>
<reference evidence="6" key="1">
    <citation type="journal article" date="2014" name="Int. J. Syst. Evol. Microbiol.">
        <title>Complete genome sequence of Corynebacterium casei LMG S-19264T (=DSM 44701T), isolated from a smear-ripened cheese.</title>
        <authorList>
            <consortium name="US DOE Joint Genome Institute (JGI-PGF)"/>
            <person name="Walter F."/>
            <person name="Albersmeier A."/>
            <person name="Kalinowski J."/>
            <person name="Ruckert C."/>
        </authorList>
    </citation>
    <scope>NUCLEOTIDE SEQUENCE</scope>
    <source>
        <strain evidence="6">CGMCC 1.12160</strain>
    </source>
</reference>
<evidence type="ECO:0000256" key="2">
    <source>
        <dbReference type="ARBA" id="ARBA00022525"/>
    </source>
</evidence>
<reference evidence="6" key="2">
    <citation type="submission" date="2020-09" db="EMBL/GenBank/DDBJ databases">
        <authorList>
            <person name="Sun Q."/>
            <person name="Zhou Y."/>
        </authorList>
    </citation>
    <scope>NUCLEOTIDE SEQUENCE</scope>
    <source>
        <strain evidence="6">CGMCC 1.12160</strain>
    </source>
</reference>
<protein>
    <recommendedName>
        <fullName evidence="8">Cna protein B-type domain-containing protein</fullName>
    </recommendedName>
</protein>
<comment type="caution">
    <text evidence="6">The sequence shown here is derived from an EMBL/GenBank/DDBJ whole genome shotgun (WGS) entry which is preliminary data.</text>
</comment>
<proteinExistence type="inferred from homology"/>
<keyword evidence="3" id="KW-0732">Signal</keyword>
<dbReference type="InterPro" id="IPR041033">
    <property type="entry name" value="SpaA_PFL_dom_1"/>
</dbReference>
<feature type="domain" description="SpaA-like prealbumin fold" evidence="4">
    <location>
        <begin position="522"/>
        <end position="583"/>
    </location>
</feature>
<dbReference type="EMBL" id="BMEM01000001">
    <property type="protein sequence ID" value="GGF45673.1"/>
    <property type="molecule type" value="Genomic_DNA"/>
</dbReference>
<dbReference type="Pfam" id="PF17802">
    <property type="entry name" value="SpaA"/>
    <property type="match status" value="1"/>
</dbReference>